<feature type="region of interest" description="Disordered" evidence="1">
    <location>
        <begin position="306"/>
        <end position="329"/>
    </location>
</feature>
<proteinExistence type="predicted"/>
<accession>A0A1J5PHW2</accession>
<protein>
    <submittedName>
        <fullName evidence="2">Uncharacterized protein</fullName>
    </submittedName>
</protein>
<dbReference type="EMBL" id="MLJW01006135">
    <property type="protein sequence ID" value="OIQ67124.1"/>
    <property type="molecule type" value="Genomic_DNA"/>
</dbReference>
<organism evidence="2">
    <name type="scientific">mine drainage metagenome</name>
    <dbReference type="NCBI Taxonomy" id="410659"/>
    <lineage>
        <taxon>unclassified sequences</taxon>
        <taxon>metagenomes</taxon>
        <taxon>ecological metagenomes</taxon>
    </lineage>
</organism>
<evidence type="ECO:0000256" key="1">
    <source>
        <dbReference type="SAM" id="MobiDB-lite"/>
    </source>
</evidence>
<dbReference type="AlphaFoldDB" id="A0A1J5PHW2"/>
<gene>
    <name evidence="2" type="ORF">GALL_513010</name>
</gene>
<feature type="compositionally biased region" description="Polar residues" evidence="1">
    <location>
        <begin position="306"/>
        <end position="317"/>
    </location>
</feature>
<evidence type="ECO:0000313" key="2">
    <source>
        <dbReference type="EMBL" id="OIQ67124.1"/>
    </source>
</evidence>
<sequence length="329" mass="36024">MRVAVDAVGCGLFDRLVQAGQIALPARLHERELDDVLPGSSESCVLLLRQVAQQDQHRRRLLLPENDVLVQDERQLHAPVALRRRRRVVLRLDQHCGEFILGHARDHLGLVGRVASTAPPVADDGSVVAGSASCLALVQQDELHLLVEVVVIDASGQVVWMRRVAPDLAGIDDHRAVGRVRQHQVRRLADGIENRLPHRIEPAVQVQPEGLDLHFPGGLDRGTRSNHRVDEDLRRQPLEQFLVHVTRAVAAPVAAAPFAAVGVAEDAHAASVATSETSVMSAKIDCRVTRTEASPFFFSGAKRMTTSRSGSAANPRTRNFRAFEPSDRS</sequence>
<comment type="caution">
    <text evidence="2">The sequence shown here is derived from an EMBL/GenBank/DDBJ whole genome shotgun (WGS) entry which is preliminary data.</text>
</comment>
<name>A0A1J5PHW2_9ZZZZ</name>
<reference evidence="2" key="1">
    <citation type="submission" date="2016-10" db="EMBL/GenBank/DDBJ databases">
        <title>Sequence of Gallionella enrichment culture.</title>
        <authorList>
            <person name="Poehlein A."/>
            <person name="Muehling M."/>
            <person name="Daniel R."/>
        </authorList>
    </citation>
    <scope>NUCLEOTIDE SEQUENCE</scope>
</reference>